<comment type="caution">
    <text evidence="7">The sequence shown here is derived from an EMBL/GenBank/DDBJ whole genome shotgun (WGS) entry which is preliminary data.</text>
</comment>
<keyword evidence="4 5" id="KW-1015">Disulfide bond</keyword>
<evidence type="ECO:0000313" key="8">
    <source>
        <dbReference type="Proteomes" id="UP001378592"/>
    </source>
</evidence>
<reference evidence="7 8" key="1">
    <citation type="submission" date="2024-03" db="EMBL/GenBank/DDBJ databases">
        <title>The genome assembly and annotation of the cricket Gryllus longicercus Weissman &amp; Gray.</title>
        <authorList>
            <person name="Szrajer S."/>
            <person name="Gray D."/>
            <person name="Ylla G."/>
        </authorList>
    </citation>
    <scope>NUCLEOTIDE SEQUENCE [LARGE SCALE GENOMIC DNA]</scope>
    <source>
        <strain evidence="7">DAG 2021-001</strain>
        <tissue evidence="7">Whole body minus gut</tissue>
    </source>
</reference>
<comment type="subcellular location">
    <subcellularLocation>
        <location evidence="1">Mitochondrion</location>
    </subcellularLocation>
</comment>
<keyword evidence="8" id="KW-1185">Reference proteome</keyword>
<dbReference type="AlphaFoldDB" id="A0AAN9Z983"/>
<evidence type="ECO:0000256" key="1">
    <source>
        <dbReference type="ARBA" id="ARBA00004173"/>
    </source>
</evidence>
<gene>
    <name evidence="7" type="ORF">R5R35_000369</name>
</gene>
<dbReference type="InterPro" id="IPR027179">
    <property type="entry name" value="CMC4"/>
</dbReference>
<accession>A0AAN9Z983</accession>
<protein>
    <recommendedName>
        <fullName evidence="9">Cx9C motif-containing protein 4</fullName>
    </recommendedName>
</protein>
<dbReference type="PANTHER" id="PTHR15590">
    <property type="entry name" value="CX9C MOTIF-CONTAINING PROTEIN 4"/>
    <property type="match status" value="1"/>
</dbReference>
<evidence type="ECO:0000313" key="7">
    <source>
        <dbReference type="EMBL" id="KAK7873088.1"/>
    </source>
</evidence>
<proteinExistence type="inferred from homology"/>
<dbReference type="EMBL" id="JAZDUA010000017">
    <property type="protein sequence ID" value="KAK7873088.1"/>
    <property type="molecule type" value="Genomic_DNA"/>
</dbReference>
<evidence type="ECO:0000256" key="3">
    <source>
        <dbReference type="ARBA" id="ARBA00023128"/>
    </source>
</evidence>
<keyword evidence="3" id="KW-0496">Mitochondrion</keyword>
<name>A0AAN9Z983_9ORTH</name>
<dbReference type="InterPro" id="IPR009069">
    <property type="entry name" value="Cys_alpha_HP_mot_SF"/>
</dbReference>
<dbReference type="GO" id="GO:0005758">
    <property type="term" value="C:mitochondrial intermembrane space"/>
    <property type="evidence" value="ECO:0007669"/>
    <property type="project" value="TreeGrafter"/>
</dbReference>
<feature type="disulfide bond" evidence="5">
    <location>
        <begin position="38"/>
        <end position="48"/>
    </location>
</feature>
<dbReference type="SUPFAM" id="SSF47072">
    <property type="entry name" value="Cysteine alpha-hairpin motif"/>
    <property type="match status" value="1"/>
</dbReference>
<organism evidence="7 8">
    <name type="scientific">Gryllus longicercus</name>
    <dbReference type="NCBI Taxonomy" id="2509291"/>
    <lineage>
        <taxon>Eukaryota</taxon>
        <taxon>Metazoa</taxon>
        <taxon>Ecdysozoa</taxon>
        <taxon>Arthropoda</taxon>
        <taxon>Hexapoda</taxon>
        <taxon>Insecta</taxon>
        <taxon>Pterygota</taxon>
        <taxon>Neoptera</taxon>
        <taxon>Polyneoptera</taxon>
        <taxon>Orthoptera</taxon>
        <taxon>Ensifera</taxon>
        <taxon>Gryllidea</taxon>
        <taxon>Grylloidea</taxon>
        <taxon>Gryllidae</taxon>
        <taxon>Gryllinae</taxon>
        <taxon>Gryllus</taxon>
    </lineage>
</organism>
<evidence type="ECO:0000256" key="5">
    <source>
        <dbReference type="PIRSR" id="PIRSR627179-50"/>
    </source>
</evidence>
<comment type="similarity">
    <text evidence="2">Belongs to the CMC4 family.</text>
</comment>
<dbReference type="Proteomes" id="UP001378592">
    <property type="component" value="Unassembled WGS sequence"/>
</dbReference>
<feature type="region of interest" description="Disordered" evidence="6">
    <location>
        <begin position="53"/>
        <end position="73"/>
    </location>
</feature>
<feature type="disulfide bond" evidence="5">
    <location>
        <begin position="6"/>
        <end position="37"/>
    </location>
</feature>
<evidence type="ECO:0000256" key="6">
    <source>
        <dbReference type="SAM" id="MobiDB-lite"/>
    </source>
</evidence>
<feature type="disulfide bond" evidence="5">
    <location>
        <begin position="16"/>
        <end position="27"/>
    </location>
</feature>
<evidence type="ECO:0008006" key="9">
    <source>
        <dbReference type="Google" id="ProtNLM"/>
    </source>
</evidence>
<dbReference type="Pfam" id="PF08991">
    <property type="entry name" value="CMC4"/>
    <property type="match status" value="1"/>
</dbReference>
<dbReference type="PROSITE" id="PS51808">
    <property type="entry name" value="CHCH"/>
    <property type="match status" value="1"/>
</dbReference>
<dbReference type="Gene3D" id="1.10.287.1130">
    <property type="entry name" value="CytochromE C oxidase copper chaperone"/>
    <property type="match status" value="1"/>
</dbReference>
<evidence type="ECO:0000256" key="4">
    <source>
        <dbReference type="ARBA" id="ARBA00023157"/>
    </source>
</evidence>
<evidence type="ECO:0000256" key="2">
    <source>
        <dbReference type="ARBA" id="ARBA00009858"/>
    </source>
</evidence>
<sequence length="73" mass="8065">MKKDPCKPFACNIQKCLTEHNFQESSCAVEIEELRQCCQLWREKSLVCSGIDVTPPEAAPPNKKPSAAGSSKQ</sequence>
<dbReference type="PANTHER" id="PTHR15590:SF0">
    <property type="entry name" value="CX9C MOTIF-CONTAINING PROTEIN 4"/>
    <property type="match status" value="1"/>
</dbReference>